<dbReference type="SUPFAM" id="SSF51735">
    <property type="entry name" value="NAD(P)-binding Rossmann-fold domains"/>
    <property type="match status" value="1"/>
</dbReference>
<dbReference type="Gene3D" id="3.40.50.720">
    <property type="entry name" value="NAD(P)-binding Rossmann-like Domain"/>
    <property type="match status" value="1"/>
</dbReference>
<protein>
    <submittedName>
        <fullName evidence="4">Dihydrodipicolinate reductase</fullName>
    </submittedName>
</protein>
<sequence>MIIGIAGRMGRALTRTAAEFPQLTLAGAIASPHSNALGRDAGELAGIEPLGLAVSADLAGALQNA</sequence>
<reference evidence="4" key="2">
    <citation type="journal article" date="2014" name="ISME J.">
        <title>Microbial stratification in low pH oxic and suboxic macroscopic growths along an acid mine drainage.</title>
        <authorList>
            <person name="Mendez-Garcia C."/>
            <person name="Mesa V."/>
            <person name="Sprenger R.R."/>
            <person name="Richter M."/>
            <person name="Diez M.S."/>
            <person name="Solano J."/>
            <person name="Bargiela R."/>
            <person name="Golyshina O.V."/>
            <person name="Manteca A."/>
            <person name="Ramos J.L."/>
            <person name="Gallego J.R."/>
            <person name="Llorente I."/>
            <person name="Martins Dos Santos V.A."/>
            <person name="Jensen O.N."/>
            <person name="Pelaez A.I."/>
            <person name="Sanchez J."/>
            <person name="Ferrer M."/>
        </authorList>
    </citation>
    <scope>NUCLEOTIDE SEQUENCE</scope>
</reference>
<organism evidence="4">
    <name type="scientific">mine drainage metagenome</name>
    <dbReference type="NCBI Taxonomy" id="410659"/>
    <lineage>
        <taxon>unclassified sequences</taxon>
        <taxon>metagenomes</taxon>
        <taxon>ecological metagenomes</taxon>
    </lineage>
</organism>
<evidence type="ECO:0000256" key="2">
    <source>
        <dbReference type="ARBA" id="ARBA00023002"/>
    </source>
</evidence>
<feature type="domain" description="Dihydrodipicolinate reductase N-terminal" evidence="3">
    <location>
        <begin position="1"/>
        <end position="64"/>
    </location>
</feature>
<evidence type="ECO:0000259" key="3">
    <source>
        <dbReference type="Pfam" id="PF01113"/>
    </source>
</evidence>
<name>T1BKI2_9ZZZZ</name>
<feature type="non-terminal residue" evidence="4">
    <location>
        <position position="65"/>
    </location>
</feature>
<dbReference type="EMBL" id="AUZY01003198">
    <property type="protein sequence ID" value="EQD70287.1"/>
    <property type="molecule type" value="Genomic_DNA"/>
</dbReference>
<dbReference type="GO" id="GO:0008839">
    <property type="term" value="F:4-hydroxy-tetrahydrodipicolinate reductase"/>
    <property type="evidence" value="ECO:0007669"/>
    <property type="project" value="InterPro"/>
</dbReference>
<comment type="caution">
    <text evidence="4">The sequence shown here is derived from an EMBL/GenBank/DDBJ whole genome shotgun (WGS) entry which is preliminary data.</text>
</comment>
<evidence type="ECO:0000313" key="4">
    <source>
        <dbReference type="EMBL" id="EQD70287.1"/>
    </source>
</evidence>
<dbReference type="Pfam" id="PF01113">
    <property type="entry name" value="DapB_N"/>
    <property type="match status" value="1"/>
</dbReference>
<accession>T1BKI2</accession>
<dbReference type="InterPro" id="IPR036291">
    <property type="entry name" value="NAD(P)-bd_dom_sf"/>
</dbReference>
<reference evidence="4" key="1">
    <citation type="submission" date="2013-08" db="EMBL/GenBank/DDBJ databases">
        <authorList>
            <person name="Mendez C."/>
            <person name="Richter M."/>
            <person name="Ferrer M."/>
            <person name="Sanchez J."/>
        </authorList>
    </citation>
    <scope>NUCLEOTIDE SEQUENCE</scope>
</reference>
<dbReference type="InterPro" id="IPR000846">
    <property type="entry name" value="DapB_N"/>
</dbReference>
<keyword evidence="2" id="KW-0560">Oxidoreductase</keyword>
<keyword evidence="1" id="KW-0521">NADP</keyword>
<evidence type="ECO:0000256" key="1">
    <source>
        <dbReference type="ARBA" id="ARBA00022857"/>
    </source>
</evidence>
<proteinExistence type="predicted"/>
<gene>
    <name evidence="4" type="ORF">B1B_05088</name>
</gene>
<dbReference type="AlphaFoldDB" id="T1BKI2"/>
<dbReference type="GO" id="GO:0009089">
    <property type="term" value="P:lysine biosynthetic process via diaminopimelate"/>
    <property type="evidence" value="ECO:0007669"/>
    <property type="project" value="InterPro"/>
</dbReference>